<proteinExistence type="predicted"/>
<dbReference type="EMBL" id="SDOV01000008">
    <property type="protein sequence ID" value="KAH7638057.1"/>
    <property type="molecule type" value="Genomic_DNA"/>
</dbReference>
<evidence type="ECO:0000313" key="3">
    <source>
        <dbReference type="EMBL" id="KAH7638057.1"/>
    </source>
</evidence>
<feature type="transmembrane region" description="Helical" evidence="2">
    <location>
        <begin position="62"/>
        <end position="84"/>
    </location>
</feature>
<feature type="transmembrane region" description="Helical" evidence="2">
    <location>
        <begin position="91"/>
        <end position="111"/>
    </location>
</feature>
<comment type="caution">
    <text evidence="3">The sequence shown here is derived from an EMBL/GenBank/DDBJ whole genome shotgun (WGS) entry which is preliminary data.</text>
</comment>
<gene>
    <name evidence="3" type="ORF">HUG17_9162</name>
</gene>
<feature type="region of interest" description="Disordered" evidence="1">
    <location>
        <begin position="149"/>
        <end position="177"/>
    </location>
</feature>
<reference evidence="3" key="2">
    <citation type="journal article" date="2021" name="World Allergy Organ. J.">
        <title>Chromosome-level assembly of Dermatophagoides farinae genome and transcriptome reveals two novel allergens Der f 37 and Der f 39.</title>
        <authorList>
            <person name="Chen J."/>
            <person name="Cai Z."/>
            <person name="Fan D."/>
            <person name="Hu J."/>
            <person name="Hou Y."/>
            <person name="He Y."/>
            <person name="Zhang Z."/>
            <person name="Zhao Z."/>
            <person name="Gao P."/>
            <person name="Hu W."/>
            <person name="Sun J."/>
            <person name="Li J."/>
            <person name="Ji K."/>
        </authorList>
    </citation>
    <scope>NUCLEOTIDE SEQUENCE</scope>
    <source>
        <strain evidence="3">JKM2019</strain>
    </source>
</reference>
<name>A0A9D4NTW9_DERFA</name>
<keyword evidence="2" id="KW-1133">Transmembrane helix</keyword>
<organism evidence="3">
    <name type="scientific">Dermatophagoides farinae</name>
    <name type="common">American house dust mite</name>
    <dbReference type="NCBI Taxonomy" id="6954"/>
    <lineage>
        <taxon>Eukaryota</taxon>
        <taxon>Metazoa</taxon>
        <taxon>Ecdysozoa</taxon>
        <taxon>Arthropoda</taxon>
        <taxon>Chelicerata</taxon>
        <taxon>Arachnida</taxon>
        <taxon>Acari</taxon>
        <taxon>Acariformes</taxon>
        <taxon>Sarcoptiformes</taxon>
        <taxon>Astigmata</taxon>
        <taxon>Psoroptidia</taxon>
        <taxon>Analgoidea</taxon>
        <taxon>Pyroglyphidae</taxon>
        <taxon>Dermatophagoidinae</taxon>
        <taxon>Dermatophagoides</taxon>
    </lineage>
</organism>
<feature type="transmembrane region" description="Helical" evidence="2">
    <location>
        <begin position="117"/>
        <end position="137"/>
    </location>
</feature>
<sequence>MANQDSNDEYYSYSKLEKFRRCERHFRSVQAVLLLFMVVCFVFYMITFGIDIAKFLNDPPLLAASLTIVIVAMIFLIIGIRGVAFESFCMVLSFTIIFFLITIAHGVTFIYRHPGLTATNLVLALLLFIGAIIYLCYLCRMNRLKPPDYGKTTTGGRTGNDAADDDDDDDTESSMALTSPQTDATIEKIVTNVKSGFTDLNRGLTDSGEREYGRIKREMGNFKTGIDGEVETVKKEFANLQTAAGENVEKEFIAVKRVMLNEAQTIRDGVEREYDNLRIGLNDVKRELGENLQREYTVVKREISNDMDRLVGDVKGRYGDLEKELRGSFKRFEEFKSGGENVKREIVEVKRDESGNITSYIERRLTDSGVEICSVSVDKNRAPIANFTNS</sequence>
<evidence type="ECO:0000256" key="1">
    <source>
        <dbReference type="SAM" id="MobiDB-lite"/>
    </source>
</evidence>
<dbReference type="AlphaFoldDB" id="A0A9D4NTW9"/>
<dbReference type="SUPFAM" id="SSF58113">
    <property type="entry name" value="Apolipoprotein A-I"/>
    <property type="match status" value="1"/>
</dbReference>
<dbReference type="Proteomes" id="UP000828236">
    <property type="component" value="Unassembled WGS sequence"/>
</dbReference>
<accession>A0A9D4NTW9</accession>
<keyword evidence="2" id="KW-0472">Membrane</keyword>
<reference evidence="3" key="1">
    <citation type="submission" date="2020-06" db="EMBL/GenBank/DDBJ databases">
        <authorList>
            <person name="Ji K."/>
            <person name="Li J."/>
        </authorList>
    </citation>
    <scope>NUCLEOTIDE SEQUENCE</scope>
    <source>
        <strain evidence="3">JKM2019</strain>
        <tissue evidence="3">Whole body</tissue>
    </source>
</reference>
<evidence type="ECO:0000256" key="2">
    <source>
        <dbReference type="SAM" id="Phobius"/>
    </source>
</evidence>
<feature type="transmembrane region" description="Helical" evidence="2">
    <location>
        <begin position="28"/>
        <end position="50"/>
    </location>
</feature>
<keyword evidence="2" id="KW-0812">Transmembrane</keyword>
<protein>
    <submittedName>
        <fullName evidence="3">Uncharacterized protein</fullName>
    </submittedName>
</protein>
<dbReference type="Gene3D" id="1.20.120.20">
    <property type="entry name" value="Apolipoprotein"/>
    <property type="match status" value="1"/>
</dbReference>
<feature type="compositionally biased region" description="Acidic residues" evidence="1">
    <location>
        <begin position="162"/>
        <end position="172"/>
    </location>
</feature>